<proteinExistence type="predicted"/>
<gene>
    <name evidence="1" type="ORF">SAMN06296241_3129</name>
</gene>
<organism evidence="1 2">
    <name type="scientific">Salinimicrobium sediminis</name>
    <dbReference type="NCBI Taxonomy" id="1343891"/>
    <lineage>
        <taxon>Bacteria</taxon>
        <taxon>Pseudomonadati</taxon>
        <taxon>Bacteroidota</taxon>
        <taxon>Flavobacteriia</taxon>
        <taxon>Flavobacteriales</taxon>
        <taxon>Flavobacteriaceae</taxon>
        <taxon>Salinimicrobium</taxon>
    </lineage>
</organism>
<dbReference type="EMBL" id="OCMF01000006">
    <property type="protein sequence ID" value="SOC81550.1"/>
    <property type="molecule type" value="Genomic_DNA"/>
</dbReference>
<protein>
    <submittedName>
        <fullName evidence="1">Uncharacterized protein</fullName>
    </submittedName>
</protein>
<accession>A0A285X892</accession>
<evidence type="ECO:0000313" key="1">
    <source>
        <dbReference type="EMBL" id="SOC81550.1"/>
    </source>
</evidence>
<evidence type="ECO:0000313" key="2">
    <source>
        <dbReference type="Proteomes" id="UP000219193"/>
    </source>
</evidence>
<dbReference type="Proteomes" id="UP000219193">
    <property type="component" value="Unassembled WGS sequence"/>
</dbReference>
<reference evidence="2" key="1">
    <citation type="submission" date="2017-09" db="EMBL/GenBank/DDBJ databases">
        <authorList>
            <person name="Varghese N."/>
            <person name="Submissions S."/>
        </authorList>
    </citation>
    <scope>NUCLEOTIDE SEQUENCE [LARGE SCALE GENOMIC DNA]</scope>
    <source>
        <strain evidence="2">CGMCC 1.12641</strain>
    </source>
</reference>
<keyword evidence="2" id="KW-1185">Reference proteome</keyword>
<dbReference type="AlphaFoldDB" id="A0A285X892"/>
<name>A0A285X892_9FLAO</name>
<sequence>MRVAGCGFRVAGCGFRVTGCELRVAGCELRVPGSGLRVPGCGLRVAGSGLEQVAGYMLQVNFEFCSQTSSIYIIQYTIYNFQIRLCEGDQPFGATEAIC</sequence>